<dbReference type="InterPro" id="IPR025960">
    <property type="entry name" value="RVT_N"/>
</dbReference>
<protein>
    <recommendedName>
        <fullName evidence="1">Reverse transcriptase domain-containing protein</fullName>
    </recommendedName>
</protein>
<dbReference type="AlphaFoldDB" id="A0A9E8Z2J9"/>
<feature type="domain" description="Reverse transcriptase" evidence="1">
    <location>
        <begin position="85"/>
        <end position="306"/>
    </location>
</feature>
<dbReference type="Pfam" id="PF13655">
    <property type="entry name" value="RVT_N"/>
    <property type="match status" value="1"/>
</dbReference>
<dbReference type="PROSITE" id="PS50878">
    <property type="entry name" value="RT_POL"/>
    <property type="match status" value="1"/>
</dbReference>
<evidence type="ECO:0000313" key="2">
    <source>
        <dbReference type="EMBL" id="WAK85042.1"/>
    </source>
</evidence>
<dbReference type="Pfam" id="PF00078">
    <property type="entry name" value="RVT_1"/>
    <property type="match status" value="1"/>
</dbReference>
<dbReference type="PANTHER" id="PTHR34047:SF8">
    <property type="entry name" value="PROTEIN YKFC"/>
    <property type="match status" value="1"/>
</dbReference>
<dbReference type="InterPro" id="IPR000477">
    <property type="entry name" value="RT_dom"/>
</dbReference>
<accession>A0A9E8Z2J9</accession>
<dbReference type="SUPFAM" id="SSF56672">
    <property type="entry name" value="DNA/RNA polymerases"/>
    <property type="match status" value="1"/>
</dbReference>
<dbReference type="InterPro" id="IPR043502">
    <property type="entry name" value="DNA/RNA_pol_sf"/>
</dbReference>
<geneLocation type="mitochondrion" evidence="2"/>
<dbReference type="PANTHER" id="PTHR34047">
    <property type="entry name" value="NUCLEAR INTRON MATURASE 1, MITOCHONDRIAL-RELATED"/>
    <property type="match status" value="1"/>
</dbReference>
<dbReference type="CDD" id="cd01651">
    <property type="entry name" value="RT_G2_intron"/>
    <property type="match status" value="1"/>
</dbReference>
<evidence type="ECO:0000259" key="1">
    <source>
        <dbReference type="PROSITE" id="PS50878"/>
    </source>
</evidence>
<sequence length="306" mass="35374">MKFNQVNWKSAHSWLRQKQILLVEVYQKNDLEKVRHIQISILKDFRTTAIAVRRVTSTLGSKTPGLDGFVVKTMKERINLASNVHKIVRTPSSYKPFPVKRIWIPKKDGTKRPLGIPALLDRAVQAVYLEIIDPLVECNSCENSYGFRKFRSAQDAVLALRRKLVHLKASEWVLNADIVKCFDKINHDFLLRSVPVYRKVDRNVLKKMLKAKIVDVRDVIELEEGTPQGGVLSPVFSNIALNGLEETVKQKAVELNKSIMKKVGNPKVHVVRICWRFCSYWTSEKNASSFNSSHWKIFSWKRFRDF</sequence>
<reference evidence="2" key="1">
    <citation type="submission" date="2022-04" db="EMBL/GenBank/DDBJ databases">
        <title>A new insight into Amicula, a genus of tiny marine littoral diatoms with the description of two new tropical species and the largest mitogenome known for a stramenopile.</title>
        <authorList>
            <person name="Gastineau R."/>
            <person name="Li C."/>
            <person name="Ashworth M.P."/>
            <person name="Witkowski A."/>
            <person name="Turmel M."/>
            <person name="Gorecka E."/>
            <person name="Frankovich T.A."/>
            <person name="Wachnicka A."/>
            <person name="Lobban C.S."/>
            <person name="Theriot E.C."/>
            <person name="Otis C."/>
            <person name="Dabek P."/>
            <person name="Binczewska A."/>
            <person name="Lemieux C."/>
        </authorList>
    </citation>
    <scope>NUCLEOTIDE SEQUENCE</scope>
    <source>
        <strain evidence="2">GU52X-4 cfCalB7</strain>
    </source>
</reference>
<dbReference type="InterPro" id="IPR051083">
    <property type="entry name" value="GrpII_Intron_Splice-Mob/Def"/>
</dbReference>
<proteinExistence type="predicted"/>
<keyword evidence="2" id="KW-0496">Mitochondrion</keyword>
<organism evidence="2">
    <name type="scientific">Amicula sp. isolate GU52X-4 cfCalB7</name>
    <dbReference type="NCBI Taxonomy" id="3003489"/>
    <lineage>
        <taxon>Eukaryota</taxon>
        <taxon>Sar</taxon>
        <taxon>Stramenopiles</taxon>
        <taxon>Ochrophyta</taxon>
        <taxon>Bacillariophyta</taxon>
        <taxon>Bacillariophyceae</taxon>
        <taxon>Bacillariophycidae</taxon>
        <taxon>Naviculales</taxon>
        <taxon>Naviculaceae</taxon>
        <taxon>Amicula</taxon>
    </lineage>
</organism>
<dbReference type="EMBL" id="ON390794">
    <property type="protein sequence ID" value="WAK85042.1"/>
    <property type="molecule type" value="Genomic_DNA"/>
</dbReference>
<gene>
    <name evidence="2" type="primary">orf306</name>
</gene>
<name>A0A9E8Z2J9_9STRA</name>